<evidence type="ECO:0000256" key="2">
    <source>
        <dbReference type="ARBA" id="ARBA00009405"/>
    </source>
</evidence>
<evidence type="ECO:0000259" key="6">
    <source>
        <dbReference type="PROSITE" id="PS50991"/>
    </source>
</evidence>
<dbReference type="GO" id="GO:0006552">
    <property type="term" value="P:L-leucine catabolic process"/>
    <property type="evidence" value="ECO:0007669"/>
    <property type="project" value="TreeGrafter"/>
</dbReference>
<evidence type="ECO:0000256" key="1">
    <source>
        <dbReference type="ARBA" id="ARBA00005143"/>
    </source>
</evidence>
<evidence type="ECO:0000313" key="7">
    <source>
        <dbReference type="EMBL" id="QGM47244.1"/>
    </source>
</evidence>
<proteinExistence type="inferred from homology"/>
<dbReference type="EC" id="4.1.3.4" evidence="3"/>
<dbReference type="FunFam" id="3.20.20.70:FF:000201">
    <property type="entry name" value="Hydroxymethylglutaryl-CoA lyase"/>
    <property type="match status" value="1"/>
</dbReference>
<evidence type="ECO:0000313" key="8">
    <source>
        <dbReference type="Proteomes" id="UP000309061"/>
    </source>
</evidence>
<evidence type="ECO:0000256" key="3">
    <source>
        <dbReference type="ARBA" id="ARBA00012910"/>
    </source>
</evidence>
<name>A0A6B8KFQ9_9HYPH</name>
<dbReference type="InterPro" id="IPR013785">
    <property type="entry name" value="Aldolase_TIM"/>
</dbReference>
<dbReference type="PANTHER" id="PTHR42738:SF7">
    <property type="entry name" value="HYDROXYMETHYLGLUTARYL-COA LYASE"/>
    <property type="match status" value="1"/>
</dbReference>
<comment type="similarity">
    <text evidence="2">Belongs to the HMG-CoA lyase family.</text>
</comment>
<evidence type="ECO:0000256" key="5">
    <source>
        <dbReference type="ARBA" id="ARBA00023239"/>
    </source>
</evidence>
<dbReference type="SUPFAM" id="SSF51569">
    <property type="entry name" value="Aldolase"/>
    <property type="match status" value="1"/>
</dbReference>
<dbReference type="InterPro" id="IPR043594">
    <property type="entry name" value="HMGL"/>
</dbReference>
<dbReference type="PANTHER" id="PTHR42738">
    <property type="entry name" value="HYDROXYMETHYLGLUTARYL-COA LYASE"/>
    <property type="match status" value="1"/>
</dbReference>
<feature type="domain" description="Pyruvate carboxyltransferase" evidence="6">
    <location>
        <begin position="7"/>
        <end position="274"/>
    </location>
</feature>
<keyword evidence="8" id="KW-1185">Reference proteome</keyword>
<sequence length="302" mass="31753">MTLPKRVRIVEVGPRDGLQDEAKILSAEIKAEFIEMLAGAGLVSIEAGSFVPQKSVPQMASTEEVLQRLEAHGDLRLSVLIPNLHGLIAAQSAGAKEISIFASASETFSQRNINCSISDSLSRYAKVAEEAGRSGLRLRGYVSCALGCPYEGAVSPRHVVWLAGELRAIGCEEISVADTIGVGTPLVARRLIEEVAGEIGMERVAIHFHDAYGQALVNVFACLEAGVATVDASVAGLGGCPFAPGAGGNLATEDLVYMLDGMEVETGVDLGRLLDAASYICARLDRMPASSVARAMATRQKA</sequence>
<dbReference type="PROSITE" id="PS50991">
    <property type="entry name" value="PYR_CT"/>
    <property type="match status" value="1"/>
</dbReference>
<dbReference type="EMBL" id="CP046052">
    <property type="protein sequence ID" value="QGM47244.1"/>
    <property type="molecule type" value="Genomic_DNA"/>
</dbReference>
<dbReference type="CDD" id="cd07938">
    <property type="entry name" value="DRE_TIM_HMGL"/>
    <property type="match status" value="1"/>
</dbReference>
<gene>
    <name evidence="7" type="ORF">H2LOC_016965</name>
</gene>
<dbReference type="GO" id="GO:0046951">
    <property type="term" value="P:ketone body biosynthetic process"/>
    <property type="evidence" value="ECO:0007669"/>
    <property type="project" value="TreeGrafter"/>
</dbReference>
<dbReference type="Pfam" id="PF00682">
    <property type="entry name" value="HMGL-like"/>
    <property type="match status" value="1"/>
</dbReference>
<dbReference type="InterPro" id="IPR000891">
    <property type="entry name" value="PYR_CT"/>
</dbReference>
<reference evidence="7 8" key="1">
    <citation type="submission" date="2019-11" db="EMBL/GenBank/DDBJ databases">
        <title>The genome sequence of Methylocystis heyeri.</title>
        <authorList>
            <person name="Oshkin I.Y."/>
            <person name="Miroshnikov K."/>
            <person name="Dedysh S.N."/>
        </authorList>
    </citation>
    <scope>NUCLEOTIDE SEQUENCE [LARGE SCALE GENOMIC DNA]</scope>
    <source>
        <strain evidence="7 8">H2</strain>
    </source>
</reference>
<keyword evidence="5 7" id="KW-0456">Lyase</keyword>
<accession>A0A6B8KFQ9</accession>
<dbReference type="KEGG" id="mhey:H2LOC_016965"/>
<dbReference type="GO" id="GO:0004419">
    <property type="term" value="F:hydroxymethylglutaryl-CoA lyase activity"/>
    <property type="evidence" value="ECO:0007669"/>
    <property type="project" value="UniProtKB-EC"/>
</dbReference>
<evidence type="ECO:0000256" key="4">
    <source>
        <dbReference type="ARBA" id="ARBA00022723"/>
    </source>
</evidence>
<dbReference type="GO" id="GO:0046872">
    <property type="term" value="F:metal ion binding"/>
    <property type="evidence" value="ECO:0007669"/>
    <property type="project" value="UniProtKB-KW"/>
</dbReference>
<dbReference type="Proteomes" id="UP000309061">
    <property type="component" value="Chromosome"/>
</dbReference>
<protein>
    <recommendedName>
        <fullName evidence="3">hydroxymethylglutaryl-CoA lyase</fullName>
        <ecNumber evidence="3">4.1.3.4</ecNumber>
    </recommendedName>
</protein>
<keyword evidence="4" id="KW-0479">Metal-binding</keyword>
<dbReference type="AlphaFoldDB" id="A0A6B8KFQ9"/>
<organism evidence="7 8">
    <name type="scientific">Methylocystis heyeri</name>
    <dbReference type="NCBI Taxonomy" id="391905"/>
    <lineage>
        <taxon>Bacteria</taxon>
        <taxon>Pseudomonadati</taxon>
        <taxon>Pseudomonadota</taxon>
        <taxon>Alphaproteobacteria</taxon>
        <taxon>Hyphomicrobiales</taxon>
        <taxon>Methylocystaceae</taxon>
        <taxon>Methylocystis</taxon>
    </lineage>
</organism>
<comment type="pathway">
    <text evidence="1">Metabolic intermediate metabolism; (S)-3-hydroxy-3-methylglutaryl-CoA degradation; acetoacetate from (S)-3-hydroxy-3-methylglutaryl-CoA: step 1/1.</text>
</comment>
<dbReference type="Gene3D" id="3.20.20.70">
    <property type="entry name" value="Aldolase class I"/>
    <property type="match status" value="1"/>
</dbReference>
<dbReference type="NCBIfam" id="NF004283">
    <property type="entry name" value="PRK05692.1"/>
    <property type="match status" value="1"/>
</dbReference>
<dbReference type="RefSeq" id="WP_136497503.1">
    <property type="nucleotide sequence ID" value="NZ_CP046052.1"/>
</dbReference>
<dbReference type="OrthoDB" id="9784013at2"/>